<evidence type="ECO:0000313" key="2">
    <source>
        <dbReference type="Proteomes" id="UP000680865"/>
    </source>
</evidence>
<organism evidence="1 2">
    <name type="scientific">Winogradskya consettensis</name>
    <dbReference type="NCBI Taxonomy" id="113560"/>
    <lineage>
        <taxon>Bacteria</taxon>
        <taxon>Bacillati</taxon>
        <taxon>Actinomycetota</taxon>
        <taxon>Actinomycetes</taxon>
        <taxon>Micromonosporales</taxon>
        <taxon>Micromonosporaceae</taxon>
        <taxon>Winogradskya</taxon>
    </lineage>
</organism>
<comment type="caution">
    <text evidence="1">The sequence shown here is derived from an EMBL/GenBank/DDBJ whole genome shotgun (WGS) entry which is preliminary data.</text>
</comment>
<dbReference type="EMBL" id="BOQP01000008">
    <property type="protein sequence ID" value="GIM71017.1"/>
    <property type="molecule type" value="Genomic_DNA"/>
</dbReference>
<evidence type="ECO:0000313" key="1">
    <source>
        <dbReference type="EMBL" id="GIM71017.1"/>
    </source>
</evidence>
<dbReference type="Proteomes" id="UP000680865">
    <property type="component" value="Unassembled WGS sequence"/>
</dbReference>
<protein>
    <submittedName>
        <fullName evidence="1">Uncharacterized protein</fullName>
    </submittedName>
</protein>
<sequence>MPPIPPIGSAAWDRELTTLGIDRPTVDRELHSAVEDAIAEGTAEPDGHDVYLNDASPETAAVLVLFHQSHPSYSALMYLSFAWHNADGRLRDWIVRQYAAMLVHGPRPVTDSATYGLAIDYFEDRKAAPGFFAALLPQIPTGNWGGLLRAAGPLTWPIKRQLFLTAAEHPDLHEALAEGMAASFFGVYGDISAPEAADLLQHITVADDQTRAALTEATTQPLLMQSGSAIVVTDPRWTHPDSFLLEMTVTHGHRRWSPRSELVINGQAHGRLAHWSFPFHHAWDHLTLPGRTLNKPHLHRIEGTPSDAADLVDREIELWLPGLRTYLAQQR</sequence>
<dbReference type="RefSeq" id="WP_212997188.1">
    <property type="nucleotide sequence ID" value="NZ_BAAATW010000003.1"/>
</dbReference>
<gene>
    <name evidence="1" type="ORF">Aco04nite_23310</name>
</gene>
<accession>A0A919SEN1</accession>
<dbReference type="AlphaFoldDB" id="A0A919SEN1"/>
<proteinExistence type="predicted"/>
<keyword evidence="2" id="KW-1185">Reference proteome</keyword>
<name>A0A919SEN1_9ACTN</name>
<reference evidence="1" key="1">
    <citation type="submission" date="2021-03" db="EMBL/GenBank/DDBJ databases">
        <title>Whole genome shotgun sequence of Actinoplanes consettensis NBRC 14913.</title>
        <authorList>
            <person name="Komaki H."/>
            <person name="Tamura T."/>
        </authorList>
    </citation>
    <scope>NUCLEOTIDE SEQUENCE</scope>
    <source>
        <strain evidence="1">NBRC 14913</strain>
    </source>
</reference>